<feature type="region of interest" description="Disordered" evidence="1">
    <location>
        <begin position="251"/>
        <end position="276"/>
    </location>
</feature>
<dbReference type="Pfam" id="PF26366">
    <property type="entry name" value="DUF8094"/>
    <property type="match status" value="1"/>
</dbReference>
<dbReference type="InterPro" id="IPR058407">
    <property type="entry name" value="DUF8094"/>
</dbReference>
<dbReference type="Proteomes" id="UP000558997">
    <property type="component" value="Unassembled WGS sequence"/>
</dbReference>
<feature type="domain" description="DUF8094" evidence="3">
    <location>
        <begin position="432"/>
        <end position="724"/>
    </location>
</feature>
<protein>
    <recommendedName>
        <fullName evidence="3">DUF8094 domain-containing protein</fullName>
    </recommendedName>
</protein>
<proteinExistence type="predicted"/>
<evidence type="ECO:0000256" key="1">
    <source>
        <dbReference type="SAM" id="MobiDB-lite"/>
    </source>
</evidence>
<keyword evidence="2" id="KW-1133">Transmembrane helix</keyword>
<dbReference type="AlphaFoldDB" id="A0A841DUD5"/>
<dbReference type="EMBL" id="JACHNF010000001">
    <property type="protein sequence ID" value="MBB5982213.1"/>
    <property type="molecule type" value="Genomic_DNA"/>
</dbReference>
<keyword evidence="5" id="KW-1185">Reference proteome</keyword>
<evidence type="ECO:0000313" key="5">
    <source>
        <dbReference type="Proteomes" id="UP000558997"/>
    </source>
</evidence>
<evidence type="ECO:0000259" key="3">
    <source>
        <dbReference type="Pfam" id="PF26366"/>
    </source>
</evidence>
<name>A0A841DUD5_9ACTN</name>
<gene>
    <name evidence="4" type="ORF">HDA44_005554</name>
</gene>
<sequence>MRIARITFGLLLALAGLLATAVGAVAAFWLVGPDNTISTPARGLTSSGVAVVTAPALLDRHGPTLHVTATGDKPLFVGVGQDLDVSDYLSGAANTRLIRFDPPRTFGTQEMRGRTNKLTPPGELDWWVAQSAPGTQSISWPIQDGKYDVVVMNADGTPAVNAQVSFGIQVHRLFGICLLILGAGILILAVGLTLILRRRPAKQLSTESSRGAELTPDAPVRAPAADAPVPAMQPAAEFDYSVSPFAPERVSPFAPVEPQRTSVPAEQMQPTAAAPLTAAPAAATTAGAAAARAGTASASVGAGSTGAGAGGGGVNGATRSQSGVVRPTPVALPAAPVFMSAAAVARAKAPVLIGGPVDGAGPAWSRRGEPEMRIEKVDEDEVVPLAASPEFEKSDEAVRRTAALLASGALLLTTTSCGLVPPKNSLTAPESRPAVTLADAQTIVQHYNEVNNKANQTRDAKLSATVEGYPTLAQTQAGFVIGRKLDAAGKDTSKPFTYTTPEIGAPQFSSYPMRFVVSSGISNAPGSRQLGVWQRENAGSPWLLTHSVYPSKAVALPTVDGLRTPEPADLSQLDQQPEAVAQDLATYLTAGPKAPQAKRFIAAPSLTSLLRQRSSSKLNDTAEPYIASVTDAFLPAGQPLSFITASGDALVFLTLTEQYLQRVEPGSNAFWTSGEATAFSNGAKYTQTLHQDYLHQVAVVIPSKANGGPVRVLSIDPQLIGAGGA</sequence>
<comment type="caution">
    <text evidence="4">The sequence shown here is derived from an EMBL/GenBank/DDBJ whole genome shotgun (WGS) entry which is preliminary data.</text>
</comment>
<dbReference type="RefSeq" id="WP_184839266.1">
    <property type="nucleotide sequence ID" value="NZ_BAAAVN010000008.1"/>
</dbReference>
<feature type="compositionally biased region" description="Gly residues" evidence="1">
    <location>
        <begin position="303"/>
        <end position="315"/>
    </location>
</feature>
<evidence type="ECO:0000313" key="4">
    <source>
        <dbReference type="EMBL" id="MBB5982213.1"/>
    </source>
</evidence>
<feature type="compositionally biased region" description="Polar residues" evidence="1">
    <location>
        <begin position="259"/>
        <end position="270"/>
    </location>
</feature>
<reference evidence="4 5" key="1">
    <citation type="submission" date="2020-08" db="EMBL/GenBank/DDBJ databases">
        <title>Sequencing the genomes of 1000 actinobacteria strains.</title>
        <authorList>
            <person name="Klenk H.-P."/>
        </authorList>
    </citation>
    <scope>NUCLEOTIDE SEQUENCE [LARGE SCALE GENOMIC DNA]</scope>
    <source>
        <strain evidence="4 5">DSM 17294</strain>
    </source>
</reference>
<feature type="region of interest" description="Disordered" evidence="1">
    <location>
        <begin position="298"/>
        <end position="321"/>
    </location>
</feature>
<keyword evidence="2" id="KW-0472">Membrane</keyword>
<accession>A0A841DUD5</accession>
<feature type="transmembrane region" description="Helical" evidence="2">
    <location>
        <begin position="173"/>
        <end position="196"/>
    </location>
</feature>
<evidence type="ECO:0000256" key="2">
    <source>
        <dbReference type="SAM" id="Phobius"/>
    </source>
</evidence>
<organism evidence="4 5">
    <name type="scientific">Kribbella solani</name>
    <dbReference type="NCBI Taxonomy" id="236067"/>
    <lineage>
        <taxon>Bacteria</taxon>
        <taxon>Bacillati</taxon>
        <taxon>Actinomycetota</taxon>
        <taxon>Actinomycetes</taxon>
        <taxon>Propionibacteriales</taxon>
        <taxon>Kribbellaceae</taxon>
        <taxon>Kribbella</taxon>
    </lineage>
</organism>
<keyword evidence="2" id="KW-0812">Transmembrane</keyword>